<proteinExistence type="predicted"/>
<reference evidence="1 2" key="1">
    <citation type="submission" date="2018-05" db="EMBL/GenBank/DDBJ databases">
        <title>Abyssibacter profundi OUC007T gen. nov., sp. nov, a marine bacterium isolated from seawater of the Mariana Trench.</title>
        <authorList>
            <person name="Zhou S."/>
        </authorList>
    </citation>
    <scope>NUCLEOTIDE SEQUENCE [LARGE SCALE GENOMIC DNA]</scope>
    <source>
        <strain evidence="1 2">OUC007</strain>
    </source>
</reference>
<organism evidence="1 2">
    <name type="scientific">Abyssibacter profundi</name>
    <dbReference type="NCBI Taxonomy" id="2182787"/>
    <lineage>
        <taxon>Bacteria</taxon>
        <taxon>Pseudomonadati</taxon>
        <taxon>Pseudomonadota</taxon>
        <taxon>Gammaproteobacteria</taxon>
        <taxon>Chromatiales</taxon>
        <taxon>Oceanococcaceae</taxon>
        <taxon>Abyssibacter</taxon>
    </lineage>
</organism>
<protein>
    <submittedName>
        <fullName evidence="1">Uncharacterized protein</fullName>
    </submittedName>
</protein>
<dbReference type="Proteomes" id="UP000251800">
    <property type="component" value="Unassembled WGS sequence"/>
</dbReference>
<evidence type="ECO:0000313" key="1">
    <source>
        <dbReference type="EMBL" id="PWN55181.1"/>
    </source>
</evidence>
<accession>A0A383XRC7</accession>
<keyword evidence="2" id="KW-1185">Reference proteome</keyword>
<dbReference type="AlphaFoldDB" id="A0A383XRC7"/>
<sequence length="250" mass="28144">MYPVISAANLARPSRVWQALQYTQTGGRDQRSMIVLQMLGAWRSLLVQRLFVQVTNRMLDAVAVANFFVAQAAGERLRDMNPPKLHELTYCAHGWHLAMLGKPLVEGQVMATVDGPRIDVLGDLLSGTKRVMEPLVVRRTDANSGKMVELTPHPQAADEGTRRVLSITWKAYGKLSGYDLSLVTREQGGPWDLLWNDEERSVDRVAIPNETIRMWFRQLAERNRKVTSAKSVKDTQRILIAPQRDGVKSV</sequence>
<evidence type="ECO:0000313" key="2">
    <source>
        <dbReference type="Proteomes" id="UP000251800"/>
    </source>
</evidence>
<gene>
    <name evidence="1" type="ORF">DEH80_13215</name>
</gene>
<dbReference type="EMBL" id="QEQK01000012">
    <property type="protein sequence ID" value="PWN55181.1"/>
    <property type="molecule type" value="Genomic_DNA"/>
</dbReference>
<name>A0A383XRC7_9GAMM</name>
<comment type="caution">
    <text evidence="1">The sequence shown here is derived from an EMBL/GenBank/DDBJ whole genome shotgun (WGS) entry which is preliminary data.</text>
</comment>